<proteinExistence type="predicted"/>
<dbReference type="Gene3D" id="3.60.21.10">
    <property type="match status" value="1"/>
</dbReference>
<dbReference type="SUPFAM" id="SSF56300">
    <property type="entry name" value="Metallo-dependent phosphatases"/>
    <property type="match status" value="1"/>
</dbReference>
<dbReference type="AlphaFoldDB" id="A0A6G9AS31"/>
<evidence type="ECO:0000256" key="1">
    <source>
        <dbReference type="ARBA" id="ARBA00022475"/>
    </source>
</evidence>
<dbReference type="GO" id="GO:0008758">
    <property type="term" value="F:UDP-2,3-diacylglucosamine hydrolase activity"/>
    <property type="evidence" value="ECO:0007669"/>
    <property type="project" value="TreeGrafter"/>
</dbReference>
<dbReference type="CDD" id="cd07398">
    <property type="entry name" value="MPP_YbbF-LpxH"/>
    <property type="match status" value="1"/>
</dbReference>
<accession>A0A6G9AS31</accession>
<dbReference type="EMBL" id="CP050063">
    <property type="protein sequence ID" value="QIP15281.1"/>
    <property type="molecule type" value="Genomic_DNA"/>
</dbReference>
<protein>
    <submittedName>
        <fullName evidence="8">UDP-2,3-diacylglucosamine diphosphatase</fullName>
    </submittedName>
</protein>
<keyword evidence="2" id="KW-0997">Cell inner membrane</keyword>
<dbReference type="Pfam" id="PF00149">
    <property type="entry name" value="Metallophos"/>
    <property type="match status" value="1"/>
</dbReference>
<name>A0A6G9AS31_9BACT</name>
<dbReference type="GO" id="GO:0009245">
    <property type="term" value="P:lipid A biosynthetic process"/>
    <property type="evidence" value="ECO:0007669"/>
    <property type="project" value="TreeGrafter"/>
</dbReference>
<organism evidence="8 9">
    <name type="scientific">Spirosoma aureum</name>
    <dbReference type="NCBI Taxonomy" id="2692134"/>
    <lineage>
        <taxon>Bacteria</taxon>
        <taxon>Pseudomonadati</taxon>
        <taxon>Bacteroidota</taxon>
        <taxon>Cytophagia</taxon>
        <taxon>Cytophagales</taxon>
        <taxon>Cytophagaceae</taxon>
        <taxon>Spirosoma</taxon>
    </lineage>
</organism>
<keyword evidence="1" id="KW-1003">Cell membrane</keyword>
<keyword evidence="9" id="KW-1185">Reference proteome</keyword>
<evidence type="ECO:0000256" key="6">
    <source>
        <dbReference type="ARBA" id="ARBA00023211"/>
    </source>
</evidence>
<evidence type="ECO:0000313" key="9">
    <source>
        <dbReference type="Proteomes" id="UP000501802"/>
    </source>
</evidence>
<keyword evidence="3" id="KW-0479">Metal-binding</keyword>
<dbReference type="KEGG" id="spib:G8759_22965"/>
<evidence type="ECO:0000256" key="4">
    <source>
        <dbReference type="ARBA" id="ARBA00022801"/>
    </source>
</evidence>
<dbReference type="PANTHER" id="PTHR34990">
    <property type="entry name" value="UDP-2,3-DIACYLGLUCOSAMINE HYDROLASE-RELATED"/>
    <property type="match status" value="1"/>
</dbReference>
<dbReference type="InterPro" id="IPR004843">
    <property type="entry name" value="Calcineurin-like_PHP"/>
</dbReference>
<keyword evidence="5" id="KW-0472">Membrane</keyword>
<reference evidence="8 9" key="1">
    <citation type="submission" date="2020-03" db="EMBL/GenBank/DDBJ databases">
        <authorList>
            <person name="Kim M.K."/>
        </authorList>
    </citation>
    <scope>NUCLEOTIDE SEQUENCE [LARGE SCALE GENOMIC DNA]</scope>
    <source>
        <strain evidence="8 9">BT328</strain>
    </source>
</reference>
<evidence type="ECO:0000313" key="8">
    <source>
        <dbReference type="EMBL" id="QIP15281.1"/>
    </source>
</evidence>
<evidence type="ECO:0000256" key="3">
    <source>
        <dbReference type="ARBA" id="ARBA00022723"/>
    </source>
</evidence>
<keyword evidence="4" id="KW-0378">Hydrolase</keyword>
<sequence length="265" mass="30928">MSAIETIPLALGRKVYFASDFHLGTPTPEQSRTRERAIVAWLDAIRPDAEIIFLVGDVFDFWFEYKRSIPKGFIRLQGKLAELTDSGTRIVLFTGNHDMWMDDYFTQEMGIPVYRDPRAYLLGNKRFYIGHGDGLGPGDYTYKKLKQVFESKLAMRLFRYLHPDLGIGMAHAWSRRSRISNQEKGEEHFLGEDREWLMQYCREVEARDHHDFYIFGHRHLPLDLAVSPTSRYMNLGEWVSAKTYAVFDGTELTLKKWESSIIDKE</sequence>
<feature type="domain" description="Calcineurin-like phosphoesterase" evidence="7">
    <location>
        <begin position="14"/>
        <end position="220"/>
    </location>
</feature>
<dbReference type="InterPro" id="IPR029052">
    <property type="entry name" value="Metallo-depent_PP-like"/>
</dbReference>
<keyword evidence="6" id="KW-0464">Manganese</keyword>
<dbReference type="GO" id="GO:0016020">
    <property type="term" value="C:membrane"/>
    <property type="evidence" value="ECO:0007669"/>
    <property type="project" value="GOC"/>
</dbReference>
<dbReference type="Proteomes" id="UP000501802">
    <property type="component" value="Chromosome"/>
</dbReference>
<evidence type="ECO:0000259" key="7">
    <source>
        <dbReference type="Pfam" id="PF00149"/>
    </source>
</evidence>
<gene>
    <name evidence="8" type="ORF">G8759_22965</name>
</gene>
<dbReference type="PANTHER" id="PTHR34990:SF1">
    <property type="entry name" value="UDP-2,3-DIACYLGLUCOSAMINE HYDROLASE"/>
    <property type="match status" value="1"/>
</dbReference>
<evidence type="ECO:0000256" key="2">
    <source>
        <dbReference type="ARBA" id="ARBA00022519"/>
    </source>
</evidence>
<dbReference type="GO" id="GO:0046872">
    <property type="term" value="F:metal ion binding"/>
    <property type="evidence" value="ECO:0007669"/>
    <property type="project" value="UniProtKB-KW"/>
</dbReference>
<dbReference type="RefSeq" id="WP_167213069.1">
    <property type="nucleotide sequence ID" value="NZ_CP050063.1"/>
</dbReference>
<evidence type="ECO:0000256" key="5">
    <source>
        <dbReference type="ARBA" id="ARBA00023136"/>
    </source>
</evidence>
<dbReference type="InterPro" id="IPR043461">
    <property type="entry name" value="LpxH-like"/>
</dbReference>